<organism evidence="1 2">
    <name type="scientific">Dyadobacter koreensis</name>
    <dbReference type="NCBI Taxonomy" id="408657"/>
    <lineage>
        <taxon>Bacteria</taxon>
        <taxon>Pseudomonadati</taxon>
        <taxon>Bacteroidota</taxon>
        <taxon>Cytophagia</taxon>
        <taxon>Cytophagales</taxon>
        <taxon>Spirosomataceae</taxon>
        <taxon>Dyadobacter</taxon>
    </lineage>
</organism>
<gene>
    <name evidence="1" type="ORF">SAMN04487995_1598</name>
</gene>
<protein>
    <recommendedName>
        <fullName evidence="3">DUF1835 domain-containing protein</fullName>
    </recommendedName>
</protein>
<dbReference type="AlphaFoldDB" id="A0A1H6S656"/>
<dbReference type="EMBL" id="FNXY01000002">
    <property type="protein sequence ID" value="SEI60287.1"/>
    <property type="molecule type" value="Genomic_DNA"/>
</dbReference>
<name>A0A1H6S656_9BACT</name>
<evidence type="ECO:0000313" key="1">
    <source>
        <dbReference type="EMBL" id="SEI60287.1"/>
    </source>
</evidence>
<dbReference type="OrthoDB" id="127805at2"/>
<reference evidence="1 2" key="1">
    <citation type="submission" date="2016-10" db="EMBL/GenBank/DDBJ databases">
        <authorList>
            <person name="de Groot N.N."/>
        </authorList>
    </citation>
    <scope>NUCLEOTIDE SEQUENCE [LARGE SCALE GENOMIC DNA]</scope>
    <source>
        <strain evidence="1 2">DSM 19938</strain>
    </source>
</reference>
<keyword evidence="2" id="KW-1185">Reference proteome</keyword>
<evidence type="ECO:0008006" key="3">
    <source>
        <dbReference type="Google" id="ProtNLM"/>
    </source>
</evidence>
<dbReference type="Proteomes" id="UP000199532">
    <property type="component" value="Unassembled WGS sequence"/>
</dbReference>
<dbReference type="RefSeq" id="WP_090334289.1">
    <property type="nucleotide sequence ID" value="NZ_FNXY01000002.1"/>
</dbReference>
<dbReference type="STRING" id="408657.SAMN04487995_1598"/>
<proteinExistence type="predicted"/>
<accession>A0A1H6S656</accession>
<evidence type="ECO:0000313" key="2">
    <source>
        <dbReference type="Proteomes" id="UP000199532"/>
    </source>
</evidence>
<sequence>MAQNKIFHIVNGDALLDNFPAELLTGEIIVARECLVDGPVSGENFQEFAETRANFIHQEYGEEKQAYFEEIIPEFNKIQAIPADSEINFWFEDDLFCQVNLWFCVSLLMPVAHTLKAYIIKPVVDDNQPDWRGFGIMDSHMLAEAYLHKQLLSQADLSLLNDLWLAYRDNDLESLQKSSEKNSVNFPFLNLVIQAQIDRRNDRPENVLKEIMKEKETTDFNTIFKEFSKREGIYGFGDWQVEKMLERIQNNKVQE</sequence>